<keyword evidence="3" id="KW-1185">Reference proteome</keyword>
<sequence length="190" mass="22026">MTYTRRLMEQAAGTALPGWDIVQMVTQVRQFRKGEEVFAAGEWKPFVYVVSTGIVKLTYLDIDGVEWIKSFIGPGDFFACPNVLVSGQPTDYFAAAVDECVLEQVDYATIKELCEQFPPWQKAIRQLLEQHIVRKEQRERELLTMTPEDRYLSFLKTYPNMAEQLQLRDIARYLGVTPEALSRIRKRLRV</sequence>
<dbReference type="InterPro" id="IPR018490">
    <property type="entry name" value="cNMP-bd_dom_sf"/>
</dbReference>
<dbReference type="SMART" id="SM00100">
    <property type="entry name" value="cNMP"/>
    <property type="match status" value="1"/>
</dbReference>
<protein>
    <submittedName>
        <fullName evidence="2">Crp/Fnr family transcriptional regulator</fullName>
    </submittedName>
</protein>
<name>A0ABR6ZDY8_9BURK</name>
<dbReference type="Gene3D" id="2.60.120.10">
    <property type="entry name" value="Jelly Rolls"/>
    <property type="match status" value="1"/>
</dbReference>
<organism evidence="2 3">
    <name type="scientific">Undibacterium umbellatum</name>
    <dbReference type="NCBI Taxonomy" id="2762300"/>
    <lineage>
        <taxon>Bacteria</taxon>
        <taxon>Pseudomonadati</taxon>
        <taxon>Pseudomonadota</taxon>
        <taxon>Betaproteobacteria</taxon>
        <taxon>Burkholderiales</taxon>
        <taxon>Oxalobacteraceae</taxon>
        <taxon>Undibacterium</taxon>
    </lineage>
</organism>
<dbReference type="InterPro" id="IPR000595">
    <property type="entry name" value="cNMP-bd_dom"/>
</dbReference>
<dbReference type="InterPro" id="IPR014710">
    <property type="entry name" value="RmlC-like_jellyroll"/>
</dbReference>
<gene>
    <name evidence="2" type="ORF">H8L47_20000</name>
</gene>
<dbReference type="EMBL" id="JACOFX010000012">
    <property type="protein sequence ID" value="MBC3909854.1"/>
    <property type="molecule type" value="Genomic_DNA"/>
</dbReference>
<accession>A0ABR6ZDY8</accession>
<evidence type="ECO:0000313" key="3">
    <source>
        <dbReference type="Proteomes" id="UP000646911"/>
    </source>
</evidence>
<dbReference type="Pfam" id="PF00027">
    <property type="entry name" value="cNMP_binding"/>
    <property type="match status" value="1"/>
</dbReference>
<dbReference type="RefSeq" id="WP_186955368.1">
    <property type="nucleotide sequence ID" value="NZ_JACOFX010000012.1"/>
</dbReference>
<dbReference type="PROSITE" id="PS50042">
    <property type="entry name" value="CNMP_BINDING_3"/>
    <property type="match status" value="1"/>
</dbReference>
<reference evidence="2 3" key="1">
    <citation type="submission" date="2020-08" db="EMBL/GenBank/DDBJ databases">
        <title>Novel species isolated from subtropical streams in China.</title>
        <authorList>
            <person name="Lu H."/>
        </authorList>
    </citation>
    <scope>NUCLEOTIDE SEQUENCE [LARGE SCALE GENOMIC DNA]</scope>
    <source>
        <strain evidence="2 3">NL8W</strain>
    </source>
</reference>
<dbReference type="CDD" id="cd00038">
    <property type="entry name" value="CAP_ED"/>
    <property type="match status" value="1"/>
</dbReference>
<evidence type="ECO:0000313" key="2">
    <source>
        <dbReference type="EMBL" id="MBC3909854.1"/>
    </source>
</evidence>
<feature type="domain" description="Cyclic nucleotide-binding" evidence="1">
    <location>
        <begin position="29"/>
        <end position="113"/>
    </location>
</feature>
<dbReference type="SUPFAM" id="SSF51206">
    <property type="entry name" value="cAMP-binding domain-like"/>
    <property type="match status" value="1"/>
</dbReference>
<proteinExistence type="predicted"/>
<comment type="caution">
    <text evidence="2">The sequence shown here is derived from an EMBL/GenBank/DDBJ whole genome shotgun (WGS) entry which is preliminary data.</text>
</comment>
<dbReference type="Proteomes" id="UP000646911">
    <property type="component" value="Unassembled WGS sequence"/>
</dbReference>
<evidence type="ECO:0000259" key="1">
    <source>
        <dbReference type="PROSITE" id="PS50042"/>
    </source>
</evidence>